<feature type="signal peptide" evidence="1">
    <location>
        <begin position="1"/>
        <end position="23"/>
    </location>
</feature>
<name>A0A1R3T790_9BACT</name>
<dbReference type="STRING" id="1642647.PSM36_3170"/>
<feature type="domain" description="Putative beta-lactamase-inhibitor-like PepSY-like" evidence="2">
    <location>
        <begin position="33"/>
        <end position="62"/>
    </location>
</feature>
<gene>
    <name evidence="3" type="ORF">PSM36_3170</name>
</gene>
<evidence type="ECO:0000259" key="2">
    <source>
        <dbReference type="Pfam" id="PF11396"/>
    </source>
</evidence>
<dbReference type="Proteomes" id="UP000187464">
    <property type="component" value="Chromosome I"/>
</dbReference>
<evidence type="ECO:0000313" key="3">
    <source>
        <dbReference type="EMBL" id="SCD21959.1"/>
    </source>
</evidence>
<organism evidence="3 4">
    <name type="scientific">Proteiniphilum saccharofermentans</name>
    <dbReference type="NCBI Taxonomy" id="1642647"/>
    <lineage>
        <taxon>Bacteria</taxon>
        <taxon>Pseudomonadati</taxon>
        <taxon>Bacteroidota</taxon>
        <taxon>Bacteroidia</taxon>
        <taxon>Bacteroidales</taxon>
        <taxon>Dysgonomonadaceae</taxon>
        <taxon>Proteiniphilum</taxon>
    </lineage>
</organism>
<protein>
    <recommendedName>
        <fullName evidence="2">Putative beta-lactamase-inhibitor-like PepSY-like domain-containing protein</fullName>
    </recommendedName>
</protein>
<dbReference type="InterPro" id="IPR021533">
    <property type="entry name" value="PepSY-like"/>
</dbReference>
<accession>A0A1R3T790</accession>
<sequence>MKQKAILIILALAVITLPFLSCDDDKLSDAAASDIRAFIENKYPGAQVVEIDRARNTIEVDIIHDTLSKDVVFDLNNNWLHTSWDVRVSELPQAISNIVNDPAYSGYHIDDADFVETPRGNYYLLELEKGNSEIKVKIDETGKVLN</sequence>
<feature type="chain" id="PRO_5010316421" description="Putative beta-lactamase-inhibitor-like PepSY-like domain-containing protein" evidence="1">
    <location>
        <begin position="24"/>
        <end position="146"/>
    </location>
</feature>
<dbReference type="Gene3D" id="3.10.450.360">
    <property type="match status" value="1"/>
</dbReference>
<evidence type="ECO:0000313" key="4">
    <source>
        <dbReference type="Proteomes" id="UP000187464"/>
    </source>
</evidence>
<dbReference type="EMBL" id="LT605205">
    <property type="protein sequence ID" value="SCD21959.1"/>
    <property type="molecule type" value="Genomic_DNA"/>
</dbReference>
<dbReference type="KEGG" id="psac:PSM36_3170"/>
<proteinExistence type="predicted"/>
<dbReference type="SUPFAM" id="SSF160574">
    <property type="entry name" value="BT0923-like"/>
    <property type="match status" value="1"/>
</dbReference>
<dbReference type="AlphaFoldDB" id="A0A1R3T790"/>
<dbReference type="Pfam" id="PF11396">
    <property type="entry name" value="PepSY_like"/>
    <property type="match status" value="2"/>
</dbReference>
<keyword evidence="1" id="KW-0732">Signal</keyword>
<reference evidence="3 4" key="1">
    <citation type="submission" date="2016-08" db="EMBL/GenBank/DDBJ databases">
        <authorList>
            <person name="Seilhamer J.J."/>
        </authorList>
    </citation>
    <scope>NUCLEOTIDE SEQUENCE [LARGE SCALE GENOMIC DNA]</scope>
    <source>
        <strain evidence="3">M3/6</strain>
    </source>
</reference>
<evidence type="ECO:0000256" key="1">
    <source>
        <dbReference type="SAM" id="SignalP"/>
    </source>
</evidence>
<dbReference type="RefSeq" id="WP_076931687.1">
    <property type="nucleotide sequence ID" value="NZ_DAMBAO010000001.1"/>
</dbReference>
<keyword evidence="4" id="KW-1185">Reference proteome</keyword>
<feature type="domain" description="Putative beta-lactamase-inhibitor-like PepSY-like" evidence="2">
    <location>
        <begin position="69"/>
        <end position="145"/>
    </location>
</feature>